<proteinExistence type="predicted"/>
<comment type="caution">
    <text evidence="1">The sequence shown here is derived from an EMBL/GenBank/DDBJ whole genome shotgun (WGS) entry which is preliminary data.</text>
</comment>
<reference evidence="1" key="2">
    <citation type="submission" date="2021-08" db="EMBL/GenBank/DDBJ databases">
        <authorList>
            <person name="Gostincar C."/>
            <person name="Sun X."/>
            <person name="Song Z."/>
            <person name="Gunde-Cimerman N."/>
        </authorList>
    </citation>
    <scope>NUCLEOTIDE SEQUENCE</scope>
    <source>
        <strain evidence="1">EXF-9298</strain>
    </source>
</reference>
<keyword evidence="2" id="KW-1185">Reference proteome</keyword>
<name>A0A9P8JMU3_AURME</name>
<accession>A0A9P8JMU3</accession>
<evidence type="ECO:0000313" key="2">
    <source>
        <dbReference type="Proteomes" id="UP000729357"/>
    </source>
</evidence>
<organism evidence="1 2">
    <name type="scientific">Aureobasidium melanogenum</name>
    <name type="common">Aureobasidium pullulans var. melanogenum</name>
    <dbReference type="NCBI Taxonomy" id="46634"/>
    <lineage>
        <taxon>Eukaryota</taxon>
        <taxon>Fungi</taxon>
        <taxon>Dikarya</taxon>
        <taxon>Ascomycota</taxon>
        <taxon>Pezizomycotina</taxon>
        <taxon>Dothideomycetes</taxon>
        <taxon>Dothideomycetidae</taxon>
        <taxon>Dothideales</taxon>
        <taxon>Saccotheciaceae</taxon>
        <taxon>Aureobasidium</taxon>
    </lineage>
</organism>
<reference evidence="1" key="1">
    <citation type="journal article" date="2021" name="J Fungi (Basel)">
        <title>Virulence traits and population genomics of the black yeast Aureobasidium melanogenum.</title>
        <authorList>
            <person name="Cernosa A."/>
            <person name="Sun X."/>
            <person name="Gostincar C."/>
            <person name="Fang C."/>
            <person name="Gunde-Cimerman N."/>
            <person name="Song Z."/>
        </authorList>
    </citation>
    <scope>NUCLEOTIDE SEQUENCE</scope>
    <source>
        <strain evidence="1">EXF-9298</strain>
    </source>
</reference>
<sequence>MADHVFYVSPTLRQMRDALKNDGISALLNCITEETDGISSEAEATMLLAQVAPEMIRSILSNTPPADVASGRVILQLWAEITLKPQHEDNLEPGVYVNFLAPLDGSPLSLYEFSRFLEGLETAVWGSRMLDETDVCRLVEGSDLVQDLNDFLSENKSRLEDARAQNATHMAILPHCGSARNIHSACKEHYNFKAPTLFSLARCVLGALFPDKHFRYGGFNFPPHEDLDAAETETETEQGPEINESDWLTVCDRYITLLDKFDPLLAESRRHSRFGSLMELRLVVQAFNEKLEDDIKQLDLARFELRQKSYTPRFTATNRQELKILDQEMVAHQALKHLTVEEGEKLDRALDDLSSRFTEAGSEAEMQRLTGGLVLGRPSF</sequence>
<dbReference type="AlphaFoldDB" id="A0A9P8JMU3"/>
<gene>
    <name evidence="1" type="ORF">KCU98_g15165</name>
</gene>
<dbReference type="Proteomes" id="UP000729357">
    <property type="component" value="Unassembled WGS sequence"/>
</dbReference>
<evidence type="ECO:0000313" key="1">
    <source>
        <dbReference type="EMBL" id="KAG9969319.1"/>
    </source>
</evidence>
<dbReference type="EMBL" id="JAHFXS010003156">
    <property type="protein sequence ID" value="KAG9969319.1"/>
    <property type="molecule type" value="Genomic_DNA"/>
</dbReference>
<protein>
    <submittedName>
        <fullName evidence="1">Uncharacterized protein</fullName>
    </submittedName>
</protein>
<feature type="non-terminal residue" evidence="1">
    <location>
        <position position="380"/>
    </location>
</feature>